<reference evidence="7 8" key="1">
    <citation type="journal article" date="2012" name="MBio">
        <title>De novo assembly of the Pneumocystis jirovecii genome from a single bronchoalveolar lavage fluid specimen from a patient.</title>
        <authorList>
            <person name="Cisse O.H."/>
            <person name="Pagni M."/>
            <person name="Hauser P.M."/>
        </authorList>
    </citation>
    <scope>NUCLEOTIDE SEQUENCE [LARGE SCALE GENOMIC DNA]</scope>
    <source>
        <strain evidence="7 8">SE8</strain>
    </source>
</reference>
<dbReference type="EMBL" id="CAKM01000260">
    <property type="protein sequence ID" value="CCJ30663.1"/>
    <property type="molecule type" value="Genomic_DNA"/>
</dbReference>
<evidence type="ECO:0000256" key="4">
    <source>
        <dbReference type="ARBA" id="ARBA00022989"/>
    </source>
</evidence>
<evidence type="ECO:0000313" key="7">
    <source>
        <dbReference type="EMBL" id="CCJ30663.1"/>
    </source>
</evidence>
<accession>L0PE65</accession>
<evidence type="ECO:0000313" key="8">
    <source>
        <dbReference type="Proteomes" id="UP000010422"/>
    </source>
</evidence>
<comment type="similarity">
    <text evidence="2">Belongs to the TDE1 family.</text>
</comment>
<evidence type="ECO:0000256" key="3">
    <source>
        <dbReference type="ARBA" id="ARBA00022692"/>
    </source>
</evidence>
<dbReference type="InterPro" id="IPR005016">
    <property type="entry name" value="TDE1/TMS"/>
</dbReference>
<evidence type="ECO:0000256" key="1">
    <source>
        <dbReference type="ARBA" id="ARBA00004141"/>
    </source>
</evidence>
<evidence type="ECO:0000256" key="2">
    <source>
        <dbReference type="ARBA" id="ARBA00006665"/>
    </source>
</evidence>
<evidence type="ECO:0000256" key="6">
    <source>
        <dbReference type="SAM" id="Phobius"/>
    </source>
</evidence>
<dbReference type="Pfam" id="PF03348">
    <property type="entry name" value="Serinc"/>
    <property type="match status" value="1"/>
</dbReference>
<gene>
    <name evidence="7" type="ORF">PNEJI1_001391</name>
</gene>
<keyword evidence="5 6" id="KW-0472">Membrane</keyword>
<keyword evidence="3 6" id="KW-0812">Transmembrane</keyword>
<organism evidence="8">
    <name type="scientific">Pneumocystis jirovecii</name>
    <name type="common">Human pneumocystis pneumonia agent</name>
    <dbReference type="NCBI Taxonomy" id="42068"/>
    <lineage>
        <taxon>Eukaryota</taxon>
        <taxon>Fungi</taxon>
        <taxon>Dikarya</taxon>
        <taxon>Ascomycota</taxon>
        <taxon>Taphrinomycotina</taxon>
        <taxon>Pneumocystomycetes</taxon>
        <taxon>Pneumocystaceae</taxon>
        <taxon>Pneumocystis</taxon>
    </lineage>
</organism>
<dbReference type="InParanoid" id="L0PE65"/>
<dbReference type="VEuPathDB" id="FungiDB:PNEJI1_001391"/>
<dbReference type="AlphaFoldDB" id="L0PE65"/>
<comment type="caution">
    <text evidence="7">The sequence shown here is derived from an EMBL/GenBank/DDBJ whole genome shotgun (WGS) entry which is preliminary data.</text>
</comment>
<dbReference type="GO" id="GO:0016020">
    <property type="term" value="C:membrane"/>
    <property type="evidence" value="ECO:0007669"/>
    <property type="project" value="UniProtKB-SubCell"/>
</dbReference>
<name>L0PE65_PNEJI</name>
<dbReference type="Proteomes" id="UP000010422">
    <property type="component" value="Unassembled WGS sequence"/>
</dbReference>
<sequence length="112" mass="12861">MRRKILKASIETGSLPASALDTSDDDLLDTISNDDNRQDDVQYNYSVHFSFNIFSCNMGTLKTYGGKHGEDESFIAIGHSYSIVWMKIFSSWICHLLYIWTCIAPIFSDRFY</sequence>
<keyword evidence="4 6" id="KW-1133">Transmembrane helix</keyword>
<proteinExistence type="inferred from homology"/>
<protein>
    <submittedName>
        <fullName evidence="7">Uncharacterized protein</fullName>
    </submittedName>
</protein>
<comment type="subcellular location">
    <subcellularLocation>
        <location evidence="1">Membrane</location>
        <topology evidence="1">Multi-pass membrane protein</topology>
    </subcellularLocation>
</comment>
<evidence type="ECO:0000256" key="5">
    <source>
        <dbReference type="ARBA" id="ARBA00023136"/>
    </source>
</evidence>
<feature type="transmembrane region" description="Helical" evidence="6">
    <location>
        <begin position="88"/>
        <end position="107"/>
    </location>
</feature>